<reference evidence="8" key="1">
    <citation type="submission" date="2016-10" db="EMBL/GenBank/DDBJ databases">
        <authorList>
            <person name="Varghese N."/>
            <person name="Submissions S."/>
        </authorList>
    </citation>
    <scope>NUCLEOTIDE SEQUENCE [LARGE SCALE GENOMIC DNA]</scope>
    <source>
        <strain evidence="8">DSM 44654</strain>
    </source>
</reference>
<dbReference type="Pfam" id="PF01061">
    <property type="entry name" value="ABC2_membrane"/>
    <property type="match status" value="1"/>
</dbReference>
<evidence type="ECO:0000256" key="4">
    <source>
        <dbReference type="ARBA" id="ARBA00023136"/>
    </source>
</evidence>
<dbReference type="STRING" id="218821.SAMN05421837_102656"/>
<evidence type="ECO:0000313" key="7">
    <source>
        <dbReference type="EMBL" id="SEF24318.1"/>
    </source>
</evidence>
<dbReference type="Proteomes" id="UP000198878">
    <property type="component" value="Unassembled WGS sequence"/>
</dbReference>
<dbReference type="InterPro" id="IPR051784">
    <property type="entry name" value="Nod_factor_ABC_transporter"/>
</dbReference>
<sequence length="269" mass="28475">MTTFRTPAVSPARVFLAFLARDVYVVFRKQLGGLLGRVLVQPLLTVFVFSYVLPSISGGIGGTSGTVLAPGILANSMLFAGLLGVTVPLITELSYPKSIQDRLLTPVPVWAVGVERVVSGAVQSLFAAVLVLPIVTFLHAPGQAPDLSYSDWPLLVLMLLLGSVFSAALGLLLGSVVEPAQVNVLFSIIMIPLMMLGCVYYPWAALGSVRWLQIAVLANPVVYLSEALRAALTPDVPHLSAWVVLVVLLGGTAGVGWFGLRAFQRAVLG</sequence>
<dbReference type="EMBL" id="FNUJ01000002">
    <property type="protein sequence ID" value="SEF24318.1"/>
    <property type="molecule type" value="Genomic_DNA"/>
</dbReference>
<gene>
    <name evidence="7" type="ORF">SAMN05421837_102656</name>
</gene>
<evidence type="ECO:0000256" key="1">
    <source>
        <dbReference type="ARBA" id="ARBA00004141"/>
    </source>
</evidence>
<keyword evidence="4 5" id="KW-0472">Membrane</keyword>
<dbReference type="RefSeq" id="WP_086670537.1">
    <property type="nucleotide sequence ID" value="NZ_FNUJ01000002.1"/>
</dbReference>
<comment type="similarity">
    <text evidence="5">Belongs to the ABC-2 integral membrane protein family.</text>
</comment>
<keyword evidence="5" id="KW-1003">Cell membrane</keyword>
<dbReference type="PROSITE" id="PS51012">
    <property type="entry name" value="ABC_TM2"/>
    <property type="match status" value="1"/>
</dbReference>
<feature type="transmembrane region" description="Helical" evidence="5">
    <location>
        <begin position="72"/>
        <end position="95"/>
    </location>
</feature>
<dbReference type="InterPro" id="IPR013525">
    <property type="entry name" value="ABC2_TM"/>
</dbReference>
<evidence type="ECO:0000256" key="3">
    <source>
        <dbReference type="ARBA" id="ARBA00022989"/>
    </source>
</evidence>
<keyword evidence="3 5" id="KW-1133">Transmembrane helix</keyword>
<keyword evidence="8" id="KW-1185">Reference proteome</keyword>
<dbReference type="PANTHER" id="PTHR43229">
    <property type="entry name" value="NODULATION PROTEIN J"/>
    <property type="match status" value="1"/>
</dbReference>
<feature type="transmembrane region" description="Helical" evidence="5">
    <location>
        <begin position="152"/>
        <end position="172"/>
    </location>
</feature>
<dbReference type="AlphaFoldDB" id="A0A1H5QG20"/>
<dbReference type="InterPro" id="IPR047817">
    <property type="entry name" value="ABC2_TM_bact-type"/>
</dbReference>
<feature type="transmembrane region" description="Helical" evidence="5">
    <location>
        <begin position="34"/>
        <end position="52"/>
    </location>
</feature>
<feature type="transmembrane region" description="Helical" evidence="5">
    <location>
        <begin position="116"/>
        <end position="140"/>
    </location>
</feature>
<dbReference type="GO" id="GO:0005886">
    <property type="term" value="C:plasma membrane"/>
    <property type="evidence" value="ECO:0007669"/>
    <property type="project" value="UniProtKB-SubCell"/>
</dbReference>
<protein>
    <recommendedName>
        <fullName evidence="5">Transport permease protein</fullName>
    </recommendedName>
</protein>
<dbReference type="OrthoDB" id="4772026at2"/>
<feature type="transmembrane region" description="Helical" evidence="5">
    <location>
        <begin position="239"/>
        <end position="260"/>
    </location>
</feature>
<evidence type="ECO:0000313" key="8">
    <source>
        <dbReference type="Proteomes" id="UP000198878"/>
    </source>
</evidence>
<feature type="transmembrane region" description="Helical" evidence="5">
    <location>
        <begin position="184"/>
        <end position="203"/>
    </location>
</feature>
<evidence type="ECO:0000259" key="6">
    <source>
        <dbReference type="PROSITE" id="PS51012"/>
    </source>
</evidence>
<evidence type="ECO:0000256" key="2">
    <source>
        <dbReference type="ARBA" id="ARBA00022692"/>
    </source>
</evidence>
<comment type="subcellular location">
    <subcellularLocation>
        <location evidence="5">Cell membrane</location>
        <topology evidence="5">Multi-pass membrane protein</topology>
    </subcellularLocation>
    <subcellularLocation>
        <location evidence="1">Membrane</location>
        <topology evidence="1">Multi-pass membrane protein</topology>
    </subcellularLocation>
</comment>
<name>A0A1H5QG20_9PSEU</name>
<evidence type="ECO:0000256" key="5">
    <source>
        <dbReference type="RuleBase" id="RU361157"/>
    </source>
</evidence>
<organism evidence="7 8">
    <name type="scientific">Amycolatopsis pretoriensis</name>
    <dbReference type="NCBI Taxonomy" id="218821"/>
    <lineage>
        <taxon>Bacteria</taxon>
        <taxon>Bacillati</taxon>
        <taxon>Actinomycetota</taxon>
        <taxon>Actinomycetes</taxon>
        <taxon>Pseudonocardiales</taxon>
        <taxon>Pseudonocardiaceae</taxon>
        <taxon>Amycolatopsis</taxon>
    </lineage>
</organism>
<proteinExistence type="inferred from homology"/>
<accession>A0A1H5QG20</accession>
<feature type="domain" description="ABC transmembrane type-2" evidence="6">
    <location>
        <begin position="33"/>
        <end position="266"/>
    </location>
</feature>
<keyword evidence="2 5" id="KW-0812">Transmembrane</keyword>
<dbReference type="PANTHER" id="PTHR43229:SF2">
    <property type="entry name" value="NODULATION PROTEIN J"/>
    <property type="match status" value="1"/>
</dbReference>
<keyword evidence="5" id="KW-0813">Transport</keyword>
<dbReference type="GO" id="GO:0140359">
    <property type="term" value="F:ABC-type transporter activity"/>
    <property type="evidence" value="ECO:0007669"/>
    <property type="project" value="InterPro"/>
</dbReference>